<feature type="coiled-coil region" evidence="1">
    <location>
        <begin position="391"/>
        <end position="489"/>
    </location>
</feature>
<dbReference type="Proteomes" id="UP000187209">
    <property type="component" value="Unassembled WGS sequence"/>
</dbReference>
<accession>A0A1R2C3I9</accession>
<feature type="coiled-coil region" evidence="1">
    <location>
        <begin position="329"/>
        <end position="363"/>
    </location>
</feature>
<sequence length="527" mass="62140">MAKNKDGFDLVSPKSLNKSITSNSKIISGVYREDFQTRLKAYNLTPQPEDIKTDLLNRIKNTYEVEIKYMNEYISRLKKQNTNHYLTPDEAKNDNFLREEVRSLYDKLRNEQKINLQLMEKIDNFNYEKFENSRIKEETPIKKTNIPDINTYNPEILESLKKSYLDKFTECLSYYTKELRKAEEKQDRIDVIAHKTQNELKVMKKLLVVKYKENLNEKAVSTKELEAKILELKAENLELVNQIKSLERDVKFYQEENTKQREIINEMADEVELERSALAIINNITEDDSESIKIHKKTNSLKTNPINYEEKILNPTKKCLKCYNHEQSALIFSEKIENLSLEVSKLNEEIVKLHEDNQNLETINSKMQDLLMFGNYTGNKKEEVYSANEKIYNLEEHIIKLNKNNQILQDELQQKSLELNEAIKKNEKILYRDSANPLTNELQSLKKENNFLKLKSESLKDIKSKFLELVKLLADKDTLEEEIVNVSERMEDDDKGERVNTYTQLRNELLNKSNRVKEMVKCFVSLN</sequence>
<dbReference type="EMBL" id="MPUH01000298">
    <property type="protein sequence ID" value="OMJ83598.1"/>
    <property type="molecule type" value="Genomic_DNA"/>
</dbReference>
<feature type="coiled-coil region" evidence="1">
    <location>
        <begin position="215"/>
        <end position="270"/>
    </location>
</feature>
<organism evidence="2 3">
    <name type="scientific">Stentor coeruleus</name>
    <dbReference type="NCBI Taxonomy" id="5963"/>
    <lineage>
        <taxon>Eukaryota</taxon>
        <taxon>Sar</taxon>
        <taxon>Alveolata</taxon>
        <taxon>Ciliophora</taxon>
        <taxon>Postciliodesmatophora</taxon>
        <taxon>Heterotrichea</taxon>
        <taxon>Heterotrichida</taxon>
        <taxon>Stentoridae</taxon>
        <taxon>Stentor</taxon>
    </lineage>
</organism>
<evidence type="ECO:0000256" key="1">
    <source>
        <dbReference type="SAM" id="Coils"/>
    </source>
</evidence>
<evidence type="ECO:0000313" key="3">
    <source>
        <dbReference type="Proteomes" id="UP000187209"/>
    </source>
</evidence>
<evidence type="ECO:0000313" key="2">
    <source>
        <dbReference type="EMBL" id="OMJ83598.1"/>
    </source>
</evidence>
<gene>
    <name evidence="2" type="ORF">SteCoe_15450</name>
</gene>
<name>A0A1R2C3I9_9CILI</name>
<dbReference type="AlphaFoldDB" id="A0A1R2C3I9"/>
<keyword evidence="1" id="KW-0175">Coiled coil</keyword>
<keyword evidence="3" id="KW-1185">Reference proteome</keyword>
<comment type="caution">
    <text evidence="2">The sequence shown here is derived from an EMBL/GenBank/DDBJ whole genome shotgun (WGS) entry which is preliminary data.</text>
</comment>
<reference evidence="2 3" key="1">
    <citation type="submission" date="2016-11" db="EMBL/GenBank/DDBJ databases">
        <title>The macronuclear genome of Stentor coeruleus: a giant cell with tiny introns.</title>
        <authorList>
            <person name="Slabodnick M."/>
            <person name="Ruby J.G."/>
            <person name="Reiff S.B."/>
            <person name="Swart E.C."/>
            <person name="Gosai S."/>
            <person name="Prabakaran S."/>
            <person name="Witkowska E."/>
            <person name="Larue G.E."/>
            <person name="Fisher S."/>
            <person name="Freeman R.M."/>
            <person name="Gunawardena J."/>
            <person name="Chu W."/>
            <person name="Stover N.A."/>
            <person name="Gregory B.D."/>
            <person name="Nowacki M."/>
            <person name="Derisi J."/>
            <person name="Roy S.W."/>
            <person name="Marshall W.F."/>
            <person name="Sood P."/>
        </authorList>
    </citation>
    <scope>NUCLEOTIDE SEQUENCE [LARGE SCALE GENOMIC DNA]</scope>
    <source>
        <strain evidence="2">WM001</strain>
    </source>
</reference>
<proteinExistence type="predicted"/>
<protein>
    <submittedName>
        <fullName evidence="2">Uncharacterized protein</fullName>
    </submittedName>
</protein>